<gene>
    <name evidence="4" type="ORF">H8704_01010</name>
</gene>
<dbReference type="InterPro" id="IPR051860">
    <property type="entry name" value="Plasmodium_CSP_Invasion"/>
</dbReference>
<keyword evidence="3" id="KW-0732">Signal</keyword>
<keyword evidence="1" id="KW-0677">Repeat</keyword>
<keyword evidence="5" id="KW-1185">Reference proteome</keyword>
<sequence length="1346" mass="143327">MKKKRVAGRIRYKSAAKKLKKAVAVLMAALMMGSAVDYTAFPAVCAAEDVTGEQVAELTQDGKTTVYSSFMEAYQAITTSDKATIKLLQDSRISKITGSKYITYITDKEHTIVLDLNGHTLSTEEVSGWDSKESTYVLDIDTSSNWTICSGVPGGKIQDSGSKAALLENYGTLAIGGNVEITSNSEYTVFARGGTGNLSIDGAAIDKVGVMYGSCKITSGNIDNVFWRGGKAEISGGKIDTVSVIGDYAGWSKGSNLQLCGGTIGLLKQREEYTKAMSTWFAAGTAIKSIKGGSLYTRAWIDAIEAVEGYRCAENIEMVPCGNHVNESGYCMYCAAATECEHIYGEDGICTNCGMVAIATIKKDNQLTGYITYGELCQAVGEFTPDTTATIKIMKDVDLNQSLAFREGKITLDLGGHKIETARVNAVIVSDHAEVTIQNGTLKTRENDVVRAKGGKLTLEKSTTVSSSDYYYYAGLAIGGGEVTIDGAEFVDGERSVSVTGGNLTVLDGTFHGQFRKYFYNGEESPEVSLRGGSYSDVRSLKGNLRSMLENGYGFRSGEEGTAWIVDSDLLDGEGTGEDTAKIVSNVTVEKLPVTITQPESYEDYCGNPASLYVNVDAAEEVTYQWHRITGEGNAEEISDATSNTLQISPLEFQPGVGITFYCMIYWQGYSIKSEEATVTEKEGIDHHINKNIEKYYTGEAVTLQEDEIFLYQEYGDENDTLVPGEDFKIVEGSYENNIDVTTEDKMASVKVEGTGKYIGTVQVRFSILQAENEFTRELTCKDYVYDGVAVPNPEAAAKFGTVKYRYAASETGEYTDVVPKSAGIYYVKAYVTETNNYTGLESREAAKFVVFKANQPENTPKDSITTPYTVKKVSQVELPADWQWVEEDASKDLPEAEAVEAKADYAGPDKDLYITKQVTITITRSACEHPDTKVKGEEASTCTTAGYTGDTYCEQCGRKIKEGKEIALLPHILEKIEKKNATTVKEGNIEYYHCSVCDGCFSDSEGTSPITKESTVIPVIKVTPTVTPSVTPTAGPSAKPTTEPGVEPTETPGAKPGVVPTAVPSAEPGVEPTAGPSAEPGAEPTAKPTAGPGAKPTAGPSAEPGAEPTAKPTAEPTETPGTEPTAKPTAGSTAEPGGKPTAGPSEETTAKPGGKPTAEPSVSPAAEPTVTPSAAPTETPAGEPAIPKPTKKPVVKPAKKGKKLTGSKGAIYKVTSDKTGSPTVEYSAAAKGAKGTITIPAQVTIKGVTYKVTSVGASACRNRAGITKVIIGKNVKKIGNRVFSGCKKLKKVTIKTTKLTESTVGRNAFSGISSGVVVKVPESKVKAYRKLFKKKGISDGATITK</sequence>
<dbReference type="Gene3D" id="3.80.10.10">
    <property type="entry name" value="Ribonuclease Inhibitor"/>
    <property type="match status" value="1"/>
</dbReference>
<dbReference type="Pfam" id="PF13306">
    <property type="entry name" value="LRR_5"/>
    <property type="match status" value="1"/>
</dbReference>
<feature type="compositionally biased region" description="Low complexity" evidence="2">
    <location>
        <begin position="1103"/>
        <end position="1132"/>
    </location>
</feature>
<accession>A0ABR7MXW7</accession>
<dbReference type="Proteomes" id="UP000606193">
    <property type="component" value="Unassembled WGS sequence"/>
</dbReference>
<feature type="signal peptide" evidence="3">
    <location>
        <begin position="1"/>
        <end position="37"/>
    </location>
</feature>
<feature type="compositionally biased region" description="Low complexity" evidence="2">
    <location>
        <begin position="1041"/>
        <end position="1054"/>
    </location>
</feature>
<dbReference type="PANTHER" id="PTHR44826">
    <property type="entry name" value="SPORE COAT PROTEIN SP85"/>
    <property type="match status" value="1"/>
</dbReference>
<proteinExistence type="predicted"/>
<dbReference type="EMBL" id="JACRSX010000001">
    <property type="protein sequence ID" value="MBC8561222.1"/>
    <property type="molecule type" value="Genomic_DNA"/>
</dbReference>
<feature type="compositionally biased region" description="Low complexity" evidence="2">
    <location>
        <begin position="1165"/>
        <end position="1186"/>
    </location>
</feature>
<evidence type="ECO:0000313" key="5">
    <source>
        <dbReference type="Proteomes" id="UP000606193"/>
    </source>
</evidence>
<feature type="compositionally biased region" description="Basic residues" evidence="2">
    <location>
        <begin position="1190"/>
        <end position="1206"/>
    </location>
</feature>
<evidence type="ECO:0000256" key="3">
    <source>
        <dbReference type="SAM" id="SignalP"/>
    </source>
</evidence>
<dbReference type="InterPro" id="IPR032675">
    <property type="entry name" value="LRR_dom_sf"/>
</dbReference>
<dbReference type="PANTHER" id="PTHR44826:SF3">
    <property type="entry name" value="SPORE COAT PROTEIN SP85"/>
    <property type="match status" value="1"/>
</dbReference>
<evidence type="ECO:0000313" key="4">
    <source>
        <dbReference type="EMBL" id="MBC8561222.1"/>
    </source>
</evidence>
<reference evidence="4 5" key="1">
    <citation type="submission" date="2020-08" db="EMBL/GenBank/DDBJ databases">
        <title>Genome public.</title>
        <authorList>
            <person name="Liu C."/>
            <person name="Sun Q."/>
        </authorList>
    </citation>
    <scope>NUCLEOTIDE SEQUENCE [LARGE SCALE GENOMIC DNA]</scope>
    <source>
        <strain evidence="4 5">NSJ-37</strain>
    </source>
</reference>
<evidence type="ECO:0000256" key="2">
    <source>
        <dbReference type="SAM" id="MobiDB-lite"/>
    </source>
</evidence>
<protein>
    <submittedName>
        <fullName evidence="4">Leucine-rich repeat protein</fullName>
    </submittedName>
</protein>
<evidence type="ECO:0000256" key="1">
    <source>
        <dbReference type="ARBA" id="ARBA00022737"/>
    </source>
</evidence>
<organism evidence="4 5">
    <name type="scientific">Jutongia huaianensis</name>
    <dbReference type="NCBI Taxonomy" id="2763668"/>
    <lineage>
        <taxon>Bacteria</taxon>
        <taxon>Bacillati</taxon>
        <taxon>Bacillota</taxon>
        <taxon>Clostridia</taxon>
        <taxon>Lachnospirales</taxon>
        <taxon>Lachnospiraceae</taxon>
        <taxon>Jutongia</taxon>
    </lineage>
</organism>
<dbReference type="InterPro" id="IPR026906">
    <property type="entry name" value="LRR_5"/>
</dbReference>
<dbReference type="RefSeq" id="WP_249296951.1">
    <property type="nucleotide sequence ID" value="NZ_JACRSX010000001.1"/>
</dbReference>
<feature type="region of interest" description="Disordered" evidence="2">
    <location>
        <begin position="1027"/>
        <end position="1206"/>
    </location>
</feature>
<feature type="chain" id="PRO_5045596687" evidence="3">
    <location>
        <begin position="38"/>
        <end position="1346"/>
    </location>
</feature>
<name>A0ABR7MXW7_9FIRM</name>
<comment type="caution">
    <text evidence="4">The sequence shown here is derived from an EMBL/GenBank/DDBJ whole genome shotgun (WGS) entry which is preliminary data.</text>
</comment>